<protein>
    <submittedName>
        <fullName evidence="1">Uncharacterized protein</fullName>
    </submittedName>
</protein>
<dbReference type="KEGG" id="vg:65109374"/>
<dbReference type="RefSeq" id="YP_010091841.1">
    <property type="nucleotide sequence ID" value="NC_055726.1"/>
</dbReference>
<sequence>MRYFVKDGSFLSAIKKTQLRKLCMQGARHKTPLARKATVSPWFEIIDGKPTVVSVRVFAPGTETMPSHIFKLKEQTYISEETWFKIFAPVEDYDEWYGIRMEEDYKRDLIDKLIEAASIYGQVKSNCANGFISDVEGTMRPAGKDVREIRKSLYEALGL</sequence>
<proteinExistence type="predicted"/>
<dbReference type="GeneID" id="65109374"/>
<dbReference type="Proteomes" id="UP000279601">
    <property type="component" value="Segment"/>
</dbReference>
<dbReference type="EMBL" id="LT614807">
    <property type="protein sequence ID" value="SCN45919.1"/>
    <property type="molecule type" value="Genomic_DNA"/>
</dbReference>
<reference evidence="2" key="1">
    <citation type="submission" date="2016-09" db="EMBL/GenBank/DDBJ databases">
        <authorList>
            <person name="Kajsik M."/>
        </authorList>
    </citation>
    <scope>NUCLEOTIDE SEQUENCE [LARGE SCALE GENOMIC DNA]</scope>
</reference>
<keyword evidence="2" id="KW-1185">Reference proteome</keyword>
<accession>A0A1D3RKY8</accession>
<evidence type="ECO:0000313" key="2">
    <source>
        <dbReference type="Proteomes" id="UP000279601"/>
    </source>
</evidence>
<evidence type="ECO:0000313" key="1">
    <source>
        <dbReference type="EMBL" id="SCN45919.1"/>
    </source>
</evidence>
<organism evidence="1 2">
    <name type="scientific">Cronobacter phage Pet-CM3-4</name>
    <dbReference type="NCBI Taxonomy" id="1892569"/>
    <lineage>
        <taxon>Viruses</taxon>
        <taxon>Duplodnaviria</taxon>
        <taxon>Heunggongvirae</taxon>
        <taxon>Uroviricota</taxon>
        <taxon>Caudoviricetes</taxon>
        <taxon>Pantevenvirales</taxon>
        <taxon>Straboviridae</taxon>
        <taxon>Tevenvirinae</taxon>
        <taxon>Karamvirus</taxon>
        <taxon>Karamvirus petcm34</taxon>
    </lineage>
</organism>
<name>A0A1D3RKY8_9CAUD</name>